<evidence type="ECO:0000313" key="9">
    <source>
        <dbReference type="EMBL" id="GGI79762.1"/>
    </source>
</evidence>
<dbReference type="Gene3D" id="1.20.1720.10">
    <property type="entry name" value="Multidrug resistance protein D"/>
    <property type="match status" value="1"/>
</dbReference>
<evidence type="ECO:0000256" key="5">
    <source>
        <dbReference type="ARBA" id="ARBA00023136"/>
    </source>
</evidence>
<feature type="transmembrane region" description="Helical" evidence="6">
    <location>
        <begin position="48"/>
        <end position="67"/>
    </location>
</feature>
<feature type="domain" description="Major facilitator superfamily (MFS) profile" evidence="7">
    <location>
        <begin position="7"/>
        <end position="484"/>
    </location>
</feature>
<evidence type="ECO:0000313" key="8">
    <source>
        <dbReference type="EMBL" id="BDR90978.1"/>
    </source>
</evidence>
<feature type="transmembrane region" description="Helical" evidence="6">
    <location>
        <begin position="210"/>
        <end position="228"/>
    </location>
</feature>
<feature type="transmembrane region" description="Helical" evidence="6">
    <location>
        <begin position="240"/>
        <end position="259"/>
    </location>
</feature>
<keyword evidence="3 6" id="KW-0812">Transmembrane</keyword>
<dbReference type="Proteomes" id="UP000657075">
    <property type="component" value="Unassembled WGS sequence"/>
</dbReference>
<keyword evidence="5 6" id="KW-0472">Membrane</keyword>
<evidence type="ECO:0000256" key="1">
    <source>
        <dbReference type="ARBA" id="ARBA00004141"/>
    </source>
</evidence>
<dbReference type="GO" id="GO:0016020">
    <property type="term" value="C:membrane"/>
    <property type="evidence" value="ECO:0007669"/>
    <property type="project" value="UniProtKB-SubCell"/>
</dbReference>
<keyword evidence="11" id="KW-1185">Reference proteome</keyword>
<dbReference type="GO" id="GO:0022857">
    <property type="term" value="F:transmembrane transporter activity"/>
    <property type="evidence" value="ECO:0007669"/>
    <property type="project" value="InterPro"/>
</dbReference>
<proteinExistence type="predicted"/>
<keyword evidence="2" id="KW-0813">Transport</keyword>
<evidence type="ECO:0000259" key="7">
    <source>
        <dbReference type="PROSITE" id="PS50850"/>
    </source>
</evidence>
<dbReference type="Proteomes" id="UP001060771">
    <property type="component" value="Chromosome"/>
</dbReference>
<feature type="transmembrane region" description="Helical" evidence="6">
    <location>
        <begin position="143"/>
        <end position="164"/>
    </location>
</feature>
<dbReference type="InterPro" id="IPR011701">
    <property type="entry name" value="MFS"/>
</dbReference>
<dbReference type="PANTHER" id="PTHR42718:SF9">
    <property type="entry name" value="MAJOR FACILITATOR SUPERFAMILY MULTIDRUG TRANSPORTER MFSC"/>
    <property type="match status" value="1"/>
</dbReference>
<reference evidence="8" key="4">
    <citation type="journal article" date="2023" name="Microbiol. Resour. Announc.">
        <title>Complete Genome Sequence of Vulcanisaeta souniana Strain IC-059, a Hyperthermophilic Archaeon Isolated from Hot Spring Water in Japan.</title>
        <authorList>
            <person name="Kato S."/>
            <person name="Itoh T."/>
            <person name="Wu L."/>
            <person name="Ma J."/>
            <person name="Ohkuma M."/>
        </authorList>
    </citation>
    <scope>NUCLEOTIDE SEQUENCE</scope>
    <source>
        <strain evidence="8">JCM 11219</strain>
    </source>
</reference>
<feature type="transmembrane region" description="Helical" evidence="6">
    <location>
        <begin position="12"/>
        <end position="36"/>
    </location>
</feature>
<evidence type="ECO:0000256" key="4">
    <source>
        <dbReference type="ARBA" id="ARBA00022989"/>
    </source>
</evidence>
<reference evidence="9" key="2">
    <citation type="submission" date="2020-09" db="EMBL/GenBank/DDBJ databases">
        <authorList>
            <person name="Sun Q."/>
            <person name="Ohkuma M."/>
        </authorList>
    </citation>
    <scope>NUCLEOTIDE SEQUENCE</scope>
    <source>
        <strain evidence="9">JCM 11219</strain>
    </source>
</reference>
<dbReference type="EMBL" id="AP026830">
    <property type="protein sequence ID" value="BDR90978.1"/>
    <property type="molecule type" value="Genomic_DNA"/>
</dbReference>
<sequence>MEYKWVVLTNTTLGVIMSSINMYIVLISLPTIFRGLNVNPFLPGEFDYLLWVLMGYSIVLASVLVTFGRISDLFGRTRLYTLGFIIFTVASVLLSLIPSNSGNFGALLLIVFRIVQAIGGGFLMVNSTALLTDAFPPGERGKALGLNQASFIIGSFLGIILGGLLSNYDWHLLFLVNVPFAIAGALWSIFKLKRVDRRNVRVKIDYWGNLTLALGLVLITLGFTYALMPYGNSEMGWTSPLVIASFIAGTALIIAFIPIELRQEEPLFKLSLFRVRPFTYGIMALFLSSLARGAIMFLLTIWLQGIYLPLHGFSYTETPFWAGIYMLPMLVGTVIMAPIGGSLTDKYGARVIATVGMIIIAISLYLLTLLPYNFDLVKFESILFLNGVGNGLFASPNTTSIMNALHPRDRGAGNGMRQTFSNVGSTISMAMFFTIAISIFSQYVPIRIHEIALSYELPSDIANTLASIPASSLLFATFLGMDPVSVLPSSLTNGLPTSIMKLLDSNTFLPSVLGPPFMMGLRFSLYISIVFVAIGAVLSYMRGGRYVYEESIRKGAYAS</sequence>
<dbReference type="InterPro" id="IPR036259">
    <property type="entry name" value="MFS_trans_sf"/>
</dbReference>
<evidence type="ECO:0000313" key="11">
    <source>
        <dbReference type="Proteomes" id="UP001060771"/>
    </source>
</evidence>
<dbReference type="OrthoDB" id="117970at2157"/>
<evidence type="ECO:0000313" key="10">
    <source>
        <dbReference type="Proteomes" id="UP000657075"/>
    </source>
</evidence>
<organism evidence="9 10">
    <name type="scientific">Vulcanisaeta souniana JCM 11219</name>
    <dbReference type="NCBI Taxonomy" id="1293586"/>
    <lineage>
        <taxon>Archaea</taxon>
        <taxon>Thermoproteota</taxon>
        <taxon>Thermoprotei</taxon>
        <taxon>Thermoproteales</taxon>
        <taxon>Thermoproteaceae</taxon>
        <taxon>Vulcanisaeta</taxon>
    </lineage>
</organism>
<dbReference type="GeneID" id="76205622"/>
<protein>
    <submittedName>
        <fullName evidence="9">MFS transporter</fullName>
    </submittedName>
</protein>
<dbReference type="Pfam" id="PF07690">
    <property type="entry name" value="MFS_1"/>
    <property type="match status" value="1"/>
</dbReference>
<evidence type="ECO:0000256" key="3">
    <source>
        <dbReference type="ARBA" id="ARBA00022692"/>
    </source>
</evidence>
<dbReference type="PROSITE" id="PS50850">
    <property type="entry name" value="MFS"/>
    <property type="match status" value="1"/>
</dbReference>
<feature type="transmembrane region" description="Helical" evidence="6">
    <location>
        <begin position="351"/>
        <end position="374"/>
    </location>
</feature>
<dbReference type="AlphaFoldDB" id="A0A830EK99"/>
<feature type="transmembrane region" description="Helical" evidence="6">
    <location>
        <begin position="79"/>
        <end position="98"/>
    </location>
</feature>
<name>A0A830EK99_9CREN</name>
<evidence type="ECO:0000256" key="6">
    <source>
        <dbReference type="SAM" id="Phobius"/>
    </source>
</evidence>
<dbReference type="RefSeq" id="WP_188603456.1">
    <property type="nucleotide sequence ID" value="NZ_AP026830.1"/>
</dbReference>
<dbReference type="PANTHER" id="PTHR42718">
    <property type="entry name" value="MAJOR FACILITATOR SUPERFAMILY MULTIDRUG TRANSPORTER MFSC"/>
    <property type="match status" value="1"/>
</dbReference>
<feature type="transmembrane region" description="Helical" evidence="6">
    <location>
        <begin position="523"/>
        <end position="541"/>
    </location>
</feature>
<feature type="transmembrane region" description="Helical" evidence="6">
    <location>
        <begin position="280"/>
        <end position="308"/>
    </location>
</feature>
<comment type="subcellular location">
    <subcellularLocation>
        <location evidence="1">Membrane</location>
        <topology evidence="1">Multi-pass membrane protein</topology>
    </subcellularLocation>
</comment>
<accession>A0A830EK99</accession>
<feature type="transmembrane region" description="Helical" evidence="6">
    <location>
        <begin position="170"/>
        <end position="190"/>
    </location>
</feature>
<dbReference type="Gene3D" id="1.20.1250.20">
    <property type="entry name" value="MFS general substrate transporter like domains"/>
    <property type="match status" value="1"/>
</dbReference>
<dbReference type="EMBL" id="BMNM01000006">
    <property type="protein sequence ID" value="GGI79762.1"/>
    <property type="molecule type" value="Genomic_DNA"/>
</dbReference>
<gene>
    <name evidence="9" type="ORF">GCM10007112_15870</name>
    <name evidence="8" type="ORF">Vsou_00710</name>
</gene>
<evidence type="ECO:0000256" key="2">
    <source>
        <dbReference type="ARBA" id="ARBA00022448"/>
    </source>
</evidence>
<feature type="transmembrane region" description="Helical" evidence="6">
    <location>
        <begin position="420"/>
        <end position="440"/>
    </location>
</feature>
<dbReference type="SUPFAM" id="SSF103473">
    <property type="entry name" value="MFS general substrate transporter"/>
    <property type="match status" value="1"/>
</dbReference>
<reference evidence="11" key="3">
    <citation type="submission" date="2022-09" db="EMBL/GenBank/DDBJ databases">
        <title>Complete genome sequence of Vulcanisaeta souniana.</title>
        <authorList>
            <person name="Kato S."/>
            <person name="Itoh T."/>
            <person name="Ohkuma M."/>
        </authorList>
    </citation>
    <scope>NUCLEOTIDE SEQUENCE [LARGE SCALE GENOMIC DNA]</scope>
    <source>
        <strain evidence="11">JCM 11219</strain>
    </source>
</reference>
<keyword evidence="4 6" id="KW-1133">Transmembrane helix</keyword>
<dbReference type="CDD" id="cd17321">
    <property type="entry name" value="MFS_MMR_MDR_like"/>
    <property type="match status" value="1"/>
</dbReference>
<feature type="transmembrane region" description="Helical" evidence="6">
    <location>
        <begin position="104"/>
        <end position="131"/>
    </location>
</feature>
<dbReference type="InterPro" id="IPR020846">
    <property type="entry name" value="MFS_dom"/>
</dbReference>
<feature type="transmembrane region" description="Helical" evidence="6">
    <location>
        <begin position="320"/>
        <end position="339"/>
    </location>
</feature>
<reference evidence="9" key="1">
    <citation type="journal article" date="2014" name="Int. J. Syst. Evol. Microbiol.">
        <title>Complete genome sequence of Corynebacterium casei LMG S-19264T (=DSM 44701T), isolated from a smear-ripened cheese.</title>
        <authorList>
            <consortium name="US DOE Joint Genome Institute (JGI-PGF)"/>
            <person name="Walter F."/>
            <person name="Albersmeier A."/>
            <person name="Kalinowski J."/>
            <person name="Ruckert C."/>
        </authorList>
    </citation>
    <scope>NUCLEOTIDE SEQUENCE</scope>
    <source>
        <strain evidence="9">JCM 11219</strain>
    </source>
</reference>